<accession>A0A9P5WY46</accession>
<protein>
    <submittedName>
        <fullName evidence="1">Uncharacterized protein</fullName>
    </submittedName>
</protein>
<dbReference type="EMBL" id="MU152120">
    <property type="protein sequence ID" value="KAF9440998.1"/>
    <property type="molecule type" value="Genomic_DNA"/>
</dbReference>
<dbReference type="AlphaFoldDB" id="A0A9P5WY46"/>
<sequence length="61" mass="6969">MPPNHGLSNKQSSGVKRHKIHLTFAFTTNADGSEKWPPIIIGKFGKSYPFKKSRLQLGYYY</sequence>
<proteinExistence type="predicted"/>
<name>A0A9P5WY46_9AGAR</name>
<evidence type="ECO:0000313" key="2">
    <source>
        <dbReference type="Proteomes" id="UP000807342"/>
    </source>
</evidence>
<keyword evidence="2" id="KW-1185">Reference proteome</keyword>
<evidence type="ECO:0000313" key="1">
    <source>
        <dbReference type="EMBL" id="KAF9440998.1"/>
    </source>
</evidence>
<comment type="caution">
    <text evidence="1">The sequence shown here is derived from an EMBL/GenBank/DDBJ whole genome shotgun (WGS) entry which is preliminary data.</text>
</comment>
<gene>
    <name evidence="1" type="ORF">P691DRAFT_685443</name>
</gene>
<organism evidence="1 2">
    <name type="scientific">Macrolepiota fuliginosa MF-IS2</name>
    <dbReference type="NCBI Taxonomy" id="1400762"/>
    <lineage>
        <taxon>Eukaryota</taxon>
        <taxon>Fungi</taxon>
        <taxon>Dikarya</taxon>
        <taxon>Basidiomycota</taxon>
        <taxon>Agaricomycotina</taxon>
        <taxon>Agaricomycetes</taxon>
        <taxon>Agaricomycetidae</taxon>
        <taxon>Agaricales</taxon>
        <taxon>Agaricineae</taxon>
        <taxon>Agaricaceae</taxon>
        <taxon>Macrolepiota</taxon>
    </lineage>
</organism>
<dbReference type="Proteomes" id="UP000807342">
    <property type="component" value="Unassembled WGS sequence"/>
</dbReference>
<dbReference type="OrthoDB" id="162969at2759"/>
<reference evidence="1" key="1">
    <citation type="submission" date="2020-11" db="EMBL/GenBank/DDBJ databases">
        <authorList>
            <consortium name="DOE Joint Genome Institute"/>
            <person name="Ahrendt S."/>
            <person name="Riley R."/>
            <person name="Andreopoulos W."/>
            <person name="Labutti K."/>
            <person name="Pangilinan J."/>
            <person name="Ruiz-Duenas F.J."/>
            <person name="Barrasa J.M."/>
            <person name="Sanchez-Garcia M."/>
            <person name="Camarero S."/>
            <person name="Miyauchi S."/>
            <person name="Serrano A."/>
            <person name="Linde D."/>
            <person name="Babiker R."/>
            <person name="Drula E."/>
            <person name="Ayuso-Fernandez I."/>
            <person name="Pacheco R."/>
            <person name="Padilla G."/>
            <person name="Ferreira P."/>
            <person name="Barriuso J."/>
            <person name="Kellner H."/>
            <person name="Castanera R."/>
            <person name="Alfaro M."/>
            <person name="Ramirez L."/>
            <person name="Pisabarro A.G."/>
            <person name="Kuo A."/>
            <person name="Tritt A."/>
            <person name="Lipzen A."/>
            <person name="He G."/>
            <person name="Yan M."/>
            <person name="Ng V."/>
            <person name="Cullen D."/>
            <person name="Martin F."/>
            <person name="Rosso M.-N."/>
            <person name="Henrissat B."/>
            <person name="Hibbett D."/>
            <person name="Martinez A.T."/>
            <person name="Grigoriev I.V."/>
        </authorList>
    </citation>
    <scope>NUCLEOTIDE SEQUENCE</scope>
    <source>
        <strain evidence="1">MF-IS2</strain>
    </source>
</reference>